<comment type="caution">
    <text evidence="1">The sequence shown here is derived from an EMBL/GenBank/DDBJ whole genome shotgun (WGS) entry which is preliminary data.</text>
</comment>
<proteinExistence type="predicted"/>
<dbReference type="Proteomes" id="UP000051442">
    <property type="component" value="Unassembled WGS sequence"/>
</dbReference>
<protein>
    <submittedName>
        <fullName evidence="1">Uncharacterized protein</fullName>
    </submittedName>
</protein>
<gene>
    <name evidence="1" type="ORF">FD14_GL001947</name>
</gene>
<organism evidence="1 2">
    <name type="scientific">Secundilactobacillus similis DSM 23365 = JCM 2765</name>
    <dbReference type="NCBI Taxonomy" id="1423804"/>
    <lineage>
        <taxon>Bacteria</taxon>
        <taxon>Bacillati</taxon>
        <taxon>Bacillota</taxon>
        <taxon>Bacilli</taxon>
        <taxon>Lactobacillales</taxon>
        <taxon>Lactobacillaceae</taxon>
        <taxon>Secundilactobacillus</taxon>
    </lineage>
</organism>
<dbReference type="EMBL" id="AYZM01000149">
    <property type="protein sequence ID" value="KRN18411.1"/>
    <property type="molecule type" value="Genomic_DNA"/>
</dbReference>
<evidence type="ECO:0000313" key="1">
    <source>
        <dbReference type="EMBL" id="KRN18411.1"/>
    </source>
</evidence>
<reference evidence="1 2" key="1">
    <citation type="journal article" date="2015" name="Genome Announc.">
        <title>Expanding the biotechnology potential of lactobacilli through comparative genomics of 213 strains and associated genera.</title>
        <authorList>
            <person name="Sun Z."/>
            <person name="Harris H.M."/>
            <person name="McCann A."/>
            <person name="Guo C."/>
            <person name="Argimon S."/>
            <person name="Zhang W."/>
            <person name="Yang X."/>
            <person name="Jeffery I.B."/>
            <person name="Cooney J.C."/>
            <person name="Kagawa T.F."/>
            <person name="Liu W."/>
            <person name="Song Y."/>
            <person name="Salvetti E."/>
            <person name="Wrobel A."/>
            <person name="Rasinkangas P."/>
            <person name="Parkhill J."/>
            <person name="Rea M.C."/>
            <person name="O'Sullivan O."/>
            <person name="Ritari J."/>
            <person name="Douillard F.P."/>
            <person name="Paul Ross R."/>
            <person name="Yang R."/>
            <person name="Briner A.E."/>
            <person name="Felis G.E."/>
            <person name="de Vos W.M."/>
            <person name="Barrangou R."/>
            <person name="Klaenhammer T.R."/>
            <person name="Caufield P.W."/>
            <person name="Cui Y."/>
            <person name="Zhang H."/>
            <person name="O'Toole P.W."/>
        </authorList>
    </citation>
    <scope>NUCLEOTIDE SEQUENCE [LARGE SCALE GENOMIC DNA]</scope>
    <source>
        <strain evidence="1 2">DSM 23365</strain>
    </source>
</reference>
<name>A0A0R2ETB5_9LACO</name>
<evidence type="ECO:0000313" key="2">
    <source>
        <dbReference type="Proteomes" id="UP000051442"/>
    </source>
</evidence>
<dbReference type="RefSeq" id="WP_054737043.1">
    <property type="nucleotide sequence ID" value="NZ_AYZM01000149.1"/>
</dbReference>
<accession>A0A0R2ETB5</accession>
<dbReference type="PATRIC" id="fig|1423804.4.peg.2112"/>
<dbReference type="AlphaFoldDB" id="A0A0R2ETB5"/>
<sequence length="127" mass="14581">MTLTILSGVLVVLTTARQTTRQTPRSEAAFWRTFQANWRHVQSDGQTHHNNTIIRFEPEKGVVFDGAQWHQVLVLPKTLRILKEQEIAPKKSGNFSPQRVSLYSTATQQEYEIVIQMGWGVYQVEAK</sequence>
<dbReference type="STRING" id="1423804.FD14_GL001947"/>
<keyword evidence="2" id="KW-1185">Reference proteome</keyword>